<evidence type="ECO:0000256" key="6">
    <source>
        <dbReference type="SAM" id="MobiDB-lite"/>
    </source>
</evidence>
<dbReference type="PANTHER" id="PTHR45436:SF5">
    <property type="entry name" value="SENSOR HISTIDINE KINASE TRCS"/>
    <property type="match status" value="1"/>
</dbReference>
<feature type="region of interest" description="Disordered" evidence="6">
    <location>
        <begin position="1"/>
        <end position="107"/>
    </location>
</feature>
<dbReference type="InterPro" id="IPR050428">
    <property type="entry name" value="TCS_sensor_his_kinase"/>
</dbReference>
<dbReference type="GO" id="GO:0005886">
    <property type="term" value="C:plasma membrane"/>
    <property type="evidence" value="ECO:0007669"/>
    <property type="project" value="TreeGrafter"/>
</dbReference>
<dbReference type="EMBL" id="CP002593">
    <property type="protein sequence ID" value="AEA26216.1"/>
    <property type="molecule type" value="Genomic_DNA"/>
</dbReference>
<dbReference type="PANTHER" id="PTHR45436">
    <property type="entry name" value="SENSOR HISTIDINE KINASE YKOH"/>
    <property type="match status" value="1"/>
</dbReference>
<evidence type="ECO:0000313" key="8">
    <source>
        <dbReference type="Proteomes" id="UP000007809"/>
    </source>
</evidence>
<keyword evidence="3" id="KW-0597">Phosphoprotein</keyword>
<protein>
    <recommendedName>
        <fullName evidence="2">histidine kinase</fullName>
        <ecNumber evidence="2">2.7.13.3</ecNumber>
    </recommendedName>
</protein>
<comment type="catalytic activity">
    <reaction evidence="1">
        <text>ATP + protein L-histidine = ADP + protein N-phospho-L-histidine.</text>
        <dbReference type="EC" id="2.7.13.3"/>
    </reaction>
</comment>
<dbReference type="GO" id="GO:0004673">
    <property type="term" value="F:protein histidine kinase activity"/>
    <property type="evidence" value="ECO:0007669"/>
    <property type="project" value="UniProtKB-EC"/>
</dbReference>
<keyword evidence="8" id="KW-1185">Reference proteome</keyword>
<dbReference type="Proteomes" id="UP000007809">
    <property type="component" value="Chromosome"/>
</dbReference>
<dbReference type="GO" id="GO:0000160">
    <property type="term" value="P:phosphorelay signal transduction system"/>
    <property type="evidence" value="ECO:0007669"/>
    <property type="project" value="TreeGrafter"/>
</dbReference>
<dbReference type="AlphaFoldDB" id="F4CRK8"/>
<dbReference type="HOGENOM" id="CLU_458472_0_0_11"/>
<proteinExistence type="predicted"/>
<evidence type="ECO:0000313" key="7">
    <source>
        <dbReference type="EMBL" id="AEA26216.1"/>
    </source>
</evidence>
<evidence type="ECO:0000256" key="3">
    <source>
        <dbReference type="ARBA" id="ARBA00022553"/>
    </source>
</evidence>
<keyword evidence="5" id="KW-0418">Kinase</keyword>
<feature type="compositionally biased region" description="Basic and acidic residues" evidence="6">
    <location>
        <begin position="561"/>
        <end position="570"/>
    </location>
</feature>
<feature type="compositionally biased region" description="Basic and acidic residues" evidence="6">
    <location>
        <begin position="43"/>
        <end position="59"/>
    </location>
</feature>
<evidence type="ECO:0000256" key="5">
    <source>
        <dbReference type="ARBA" id="ARBA00022777"/>
    </source>
</evidence>
<dbReference type="KEGG" id="pdx:Psed_4053"/>
<dbReference type="EC" id="2.7.13.3" evidence="2"/>
<evidence type="ECO:0000256" key="4">
    <source>
        <dbReference type="ARBA" id="ARBA00022679"/>
    </source>
</evidence>
<organism evidence="7 8">
    <name type="scientific">Pseudonocardia dioxanivorans (strain ATCC 55486 / DSM 44775 / JCM 13855 / CB1190)</name>
    <dbReference type="NCBI Taxonomy" id="675635"/>
    <lineage>
        <taxon>Bacteria</taxon>
        <taxon>Bacillati</taxon>
        <taxon>Actinomycetota</taxon>
        <taxon>Actinomycetes</taxon>
        <taxon>Pseudonocardiales</taxon>
        <taxon>Pseudonocardiaceae</taxon>
        <taxon>Pseudonocardia</taxon>
    </lineage>
</organism>
<dbReference type="RefSeq" id="WP_013676132.1">
    <property type="nucleotide sequence ID" value="NC_015312.1"/>
</dbReference>
<reference evidence="7 8" key="1">
    <citation type="journal article" date="2011" name="J. Bacteriol.">
        <title>Genome sequence of the 1,4-dioxane-degrading Pseudonocardia dioxanivorans strain CB1190.</title>
        <authorList>
            <person name="Sales C.M."/>
            <person name="Mahendra S."/>
            <person name="Grostern A."/>
            <person name="Parales R.E."/>
            <person name="Goodwin L.A."/>
            <person name="Woyke T."/>
            <person name="Nolan M."/>
            <person name="Lapidus A."/>
            <person name="Chertkov O."/>
            <person name="Ovchinnikova G."/>
            <person name="Sczyrba A."/>
            <person name="Alvarez-Cohen L."/>
        </authorList>
    </citation>
    <scope>NUCLEOTIDE SEQUENCE [LARGE SCALE GENOMIC DNA]</scope>
    <source>
        <strain evidence="8">ATCC 55486 / DSM 44775 / JCM 13855 / CB1190</strain>
    </source>
</reference>
<sequence>MVRNSEQGEPLGGSTDLWGDVSGAGEGRRPASWQPLGAARVPVVEDRGRDDAWAPEVRHRPSTPAGGFAQVPGPSFPPAGHDAPAAGSRPSPVARERAVPAEPEPLSGPLPVVTPGVAVDGVLLGVIRRLRAQASRQAALAERLRANETRPGPLADLAELAAVARRTRRDSDTVLTLAGAEPVRRAEGPVLLGELLGEVMSGVEDAPRVVVAPPAGAVLAAAAADGLGAVLAELLAHTGATTAPGARIDLASHWTADGGLAVEVFVAGVALRGEEADELQFRLDDPAQEGLLPADRVGLFVAARLARRAGLRVSVRVDPAHPPAPGLALVAAVHCPAHVLVGPAESGPLPVTATAGFDREGFGTGAFPASSSPAGLADLDDAVGADAGFADSPTSMFAGRPPAEPLSAEAVDPPTGALPVVDPLGGRPVTDTPAPDGLPPIRIDETPLFAAASAAVSHGADALFGPLDPRTMGTDDEAGSPIYEEMASAWFRTGGAHHAPGAGAEDWGDDGGWAAAAQLAAESDELSTTASGLPRRQPGRQVVPPPRGEPGEDGVGVGATRTERAPDRVRMRLSSWQRGLQEGRHRAGGDETVDD</sequence>
<evidence type="ECO:0000256" key="1">
    <source>
        <dbReference type="ARBA" id="ARBA00000085"/>
    </source>
</evidence>
<name>F4CRK8_PSEUX</name>
<dbReference type="OrthoDB" id="3572765at2"/>
<accession>F4CRK8</accession>
<keyword evidence="4" id="KW-0808">Transferase</keyword>
<dbReference type="eggNOG" id="COG4251">
    <property type="taxonomic scope" value="Bacteria"/>
</dbReference>
<evidence type="ECO:0000256" key="2">
    <source>
        <dbReference type="ARBA" id="ARBA00012438"/>
    </source>
</evidence>
<gene>
    <name evidence="7" type="ordered locus">Psed_4053</name>
</gene>
<feature type="region of interest" description="Disordered" evidence="6">
    <location>
        <begin position="520"/>
        <end position="595"/>
    </location>
</feature>
<dbReference type="STRING" id="675635.Psed_4053"/>